<evidence type="ECO:0000313" key="2">
    <source>
        <dbReference type="EMBL" id="MCL1126574.1"/>
    </source>
</evidence>
<dbReference type="InterPro" id="IPR003423">
    <property type="entry name" value="OMP_efflux"/>
</dbReference>
<dbReference type="EMBL" id="JAKIKS010000094">
    <property type="protein sequence ID" value="MCL1126574.1"/>
    <property type="molecule type" value="Genomic_DNA"/>
</dbReference>
<dbReference type="SUPFAM" id="SSF56954">
    <property type="entry name" value="Outer membrane efflux proteins (OEP)"/>
    <property type="match status" value="1"/>
</dbReference>
<dbReference type="PANTHER" id="PTHR30203">
    <property type="entry name" value="OUTER MEMBRANE CATION EFFLUX PROTEIN"/>
    <property type="match status" value="1"/>
</dbReference>
<gene>
    <name evidence="2" type="ORF">L2764_19300</name>
</gene>
<sequence>MRYSDLFFTLSSTFILLALIGCSVSENKSHLQQRAQSNLVNITTWHYQQQNATSATQLTELIDIPQLTQLVKQAVSNNPDAQQMAMNLKIAYAQRGIVNSDRIPQATTEINSHKHKENSISHNSEIRVSWEIDLWQKIQNTVDAANMDIASAQANYQATLDTLIANIMRTWLAISLQKQLIEIEESRLKSLTDNETFIIKRYRNGLGSLEDLDNARSSSATTQATLANYREQLSQNKRTLSLLLGEAPEKRAIQISSEFPTVLQPLANIPAQDLARRPDLQSAYHLIIAEQYRTQAAYKALLPSINLSAAFTGEELFNNPVWELLGQLTAPLFLGGKLRAQAEIAQLTAEKAYWNYQSTLLNAVNEVENTLGQEQSLSRQQQHIHQALQTAKRSFIHYQKKYSQGLVDIIELLATQQRTFNLQSQLTQLIYNRLTNRIDLGLALGLGVTS</sequence>
<dbReference type="PANTHER" id="PTHR30203:SF32">
    <property type="entry name" value="CATION EFFLUX SYSTEM PROTEIN CUSC"/>
    <property type="match status" value="1"/>
</dbReference>
<dbReference type="Gene3D" id="1.20.1600.10">
    <property type="entry name" value="Outer membrane efflux proteins (OEP)"/>
    <property type="match status" value="1"/>
</dbReference>
<proteinExistence type="inferred from homology"/>
<evidence type="ECO:0000256" key="1">
    <source>
        <dbReference type="ARBA" id="ARBA00007613"/>
    </source>
</evidence>
<reference evidence="2 3" key="1">
    <citation type="submission" date="2022-01" db="EMBL/GenBank/DDBJ databases">
        <title>Whole genome-based taxonomy of the Shewanellaceae.</title>
        <authorList>
            <person name="Martin-Rodriguez A.J."/>
        </authorList>
    </citation>
    <scope>NUCLEOTIDE SEQUENCE [LARGE SCALE GENOMIC DNA]</scope>
    <source>
        <strain evidence="2 3">DSM 17177</strain>
    </source>
</reference>
<organism evidence="2 3">
    <name type="scientific">Shewanella surugensis</name>
    <dbReference type="NCBI Taxonomy" id="212020"/>
    <lineage>
        <taxon>Bacteria</taxon>
        <taxon>Pseudomonadati</taxon>
        <taxon>Pseudomonadota</taxon>
        <taxon>Gammaproteobacteria</taxon>
        <taxon>Alteromonadales</taxon>
        <taxon>Shewanellaceae</taxon>
        <taxon>Shewanella</taxon>
    </lineage>
</organism>
<dbReference type="Proteomes" id="UP001203423">
    <property type="component" value="Unassembled WGS sequence"/>
</dbReference>
<dbReference type="InterPro" id="IPR010131">
    <property type="entry name" value="MdtP/NodT-like"/>
</dbReference>
<protein>
    <submittedName>
        <fullName evidence="2">TolC family protein</fullName>
    </submittedName>
</protein>
<evidence type="ECO:0000313" key="3">
    <source>
        <dbReference type="Proteomes" id="UP001203423"/>
    </source>
</evidence>
<accession>A0ABT0LFU1</accession>
<keyword evidence="3" id="KW-1185">Reference proteome</keyword>
<comment type="similarity">
    <text evidence="1">Belongs to the outer membrane factor (OMF) (TC 1.B.17) family.</text>
</comment>
<dbReference type="PROSITE" id="PS51257">
    <property type="entry name" value="PROKAR_LIPOPROTEIN"/>
    <property type="match status" value="1"/>
</dbReference>
<name>A0ABT0LFU1_9GAMM</name>
<dbReference type="Gene3D" id="2.20.200.10">
    <property type="entry name" value="Outer membrane efflux proteins (OEP)"/>
    <property type="match status" value="1"/>
</dbReference>
<comment type="caution">
    <text evidence="2">The sequence shown here is derived from an EMBL/GenBank/DDBJ whole genome shotgun (WGS) entry which is preliminary data.</text>
</comment>
<dbReference type="Pfam" id="PF02321">
    <property type="entry name" value="OEP"/>
    <property type="match status" value="2"/>
</dbReference>
<dbReference type="RefSeq" id="WP_248941989.1">
    <property type="nucleotide sequence ID" value="NZ_JAKIKS010000094.1"/>
</dbReference>